<dbReference type="PROSITE" id="PS00018">
    <property type="entry name" value="EF_HAND_1"/>
    <property type="match status" value="1"/>
</dbReference>
<accession>A0ABM0GQ69</accession>
<evidence type="ECO:0000256" key="1">
    <source>
        <dbReference type="SAM" id="MobiDB-lite"/>
    </source>
</evidence>
<dbReference type="InterPro" id="IPR005312">
    <property type="entry name" value="DUF1759"/>
</dbReference>
<dbReference type="GeneID" id="100368328"/>
<feature type="region of interest" description="Disordered" evidence="1">
    <location>
        <begin position="88"/>
        <end position="152"/>
    </location>
</feature>
<keyword evidence="3" id="KW-1185">Reference proteome</keyword>
<dbReference type="Gene3D" id="3.10.10.10">
    <property type="entry name" value="HIV Type 1 Reverse Transcriptase, subunit A, domain 1"/>
    <property type="match status" value="1"/>
</dbReference>
<dbReference type="InterPro" id="IPR000477">
    <property type="entry name" value="RT_dom"/>
</dbReference>
<feature type="compositionally biased region" description="Polar residues" evidence="1">
    <location>
        <begin position="130"/>
        <end position="152"/>
    </location>
</feature>
<dbReference type="Gene3D" id="3.30.70.270">
    <property type="match status" value="1"/>
</dbReference>
<dbReference type="Pfam" id="PF05380">
    <property type="entry name" value="Peptidase_A17"/>
    <property type="match status" value="1"/>
</dbReference>
<feature type="compositionally biased region" description="Polar residues" evidence="1">
    <location>
        <begin position="1"/>
        <end position="22"/>
    </location>
</feature>
<feature type="region of interest" description="Disordered" evidence="1">
    <location>
        <begin position="446"/>
        <end position="471"/>
    </location>
</feature>
<evidence type="ECO:0000313" key="3">
    <source>
        <dbReference type="Proteomes" id="UP000694865"/>
    </source>
</evidence>
<name>A0ABM0GQ69_SACKO</name>
<reference evidence="4" key="1">
    <citation type="submission" date="2025-08" db="UniProtKB">
        <authorList>
            <consortium name="RefSeq"/>
        </authorList>
    </citation>
    <scope>IDENTIFICATION</scope>
    <source>
        <tissue evidence="4">Testes</tissue>
    </source>
</reference>
<feature type="compositionally biased region" description="Basic and acidic residues" evidence="1">
    <location>
        <begin position="88"/>
        <end position="98"/>
    </location>
</feature>
<dbReference type="Proteomes" id="UP000694865">
    <property type="component" value="Unplaced"/>
</dbReference>
<dbReference type="RefSeq" id="XP_002734902.1">
    <property type="nucleotide sequence ID" value="XM_002734856.1"/>
</dbReference>
<dbReference type="InterPro" id="IPR008042">
    <property type="entry name" value="Retrotrans_Pao"/>
</dbReference>
<dbReference type="InterPro" id="IPR043502">
    <property type="entry name" value="DNA/RNA_pol_sf"/>
</dbReference>
<proteinExistence type="predicted"/>
<protein>
    <submittedName>
        <fullName evidence="4">Uncharacterized protein LOC100368328</fullName>
    </submittedName>
</protein>
<organism evidence="3 4">
    <name type="scientific">Saccoglossus kowalevskii</name>
    <name type="common">Acorn worm</name>
    <dbReference type="NCBI Taxonomy" id="10224"/>
    <lineage>
        <taxon>Eukaryota</taxon>
        <taxon>Metazoa</taxon>
        <taxon>Hemichordata</taxon>
        <taxon>Enteropneusta</taxon>
        <taxon>Harrimaniidae</taxon>
        <taxon>Saccoglossus</taxon>
    </lineage>
</organism>
<dbReference type="SUPFAM" id="SSF56672">
    <property type="entry name" value="DNA/RNA polymerases"/>
    <property type="match status" value="1"/>
</dbReference>
<feature type="domain" description="Reverse transcriptase" evidence="2">
    <location>
        <begin position="835"/>
        <end position="957"/>
    </location>
</feature>
<dbReference type="InterPro" id="IPR018247">
    <property type="entry name" value="EF_Hand_1_Ca_BS"/>
</dbReference>
<sequence length="1347" mass="151993">MTSVSNTSAQSQSTTKTENVASLRSARKVQRGLVTRNTNRLEILLSDFDNNHDKVLAFNEIADLNELINERRAKLQAVDEDLRLAMHHEGEEESTIEKEMEESYDYTDELSMKSRRRQRRIDAIDPCRQAPNTGSSAGSTPRSNPSASTHRTVNLPKIELPTFSGNVLEWITFYDTYRSTIHDDKTLRDIQRFAYLKGVLRGEALLLISSLPLTEVNYAQALALLNERYGQKHMIISAHMEALWQLQSPTDDVTSLLRFNDTLESHIRGLQALGKDESTYGELLVPMILRKLPNNICTQIARIHGNKAWNIVDLRKAITAEIHALQAGLTNVNNEGQTLGGQMSRLSITAFHAPTSGYRKQRHAVRQCLFCKGLHNPSDCTTITDPKKRLDIVKRDKLCYNCLANHLVSNCTSKFSCKHCGRKHHSSLHFNDRPAWQTSSNMCVSTPASDRNTTQAQSNEHSANGLTTTRANDTRVHLSTSQFRQPTGPVLLKTAVVPVTAKDGNIIHANVLFDEGATRSFVTTRFAEKISMKPTHRETVNLSTLGHQDKYSRTLFKGEIHMHTLTGDIVSIEPLVIPDISNNLTHHVTPDLLDLPYLRHLNLAHPVSIDQSFDIDILIGLDYFWEMVGDRVIRGSGPVAVNSIFGYILSGPKNNGQPNSNAQVLHVITDTQYEEKAIASYWDLETIDISADECKQNNVDKHIDYETYKTTHLRRDGGHYVAKLPWKQEHDELPVNYEVTLNRTRNMVQRLPSDILPVYDRLIREQESNDFIEKLPTCDKGEGHFLPHHPVAKQSSTTPIRIVYDCSCRKSAKSPSLNDCLDKGPPMLNDLTSILIKFRSNPVAITSDIEKAFLQVKLEPEERKFTKFLWLSDSGDTESEFDTYQFKSVLFGATPSPFILNAVVRAHLDTYNTSAIARDLQNNIYVDDVISGVNNTNEAIDYYTHANEMMTSGGFNLRSWSTNDNTLREIATSDNKHSEDVEVGILGMRWNTETDVLSYKHVDMPPLNQLLTKRDVVSATASIYDPIGLLSPVHIQAKLFIQSIWRSKIEWDTPLDDTYLTKWKGIASELHHLTDITINRSYFGGNSMDVNKQTYQLHSFADASTSAYGAVIYIRCMETGETGIVASKNRVSPTTEITLPRLELLACLIGTRLCKFVYNHLKPKLNIDSCTLWSDSQIALSWIASDKPQPVFIRNRTKEINEFNQSYRYVPTKQNPADLLTRGISTKELKSSRKWWNGPDFLANTADWPQITYNMHSNVTNTENTLLPISDIDGAVNNNIPDFDTNTTTSINNVNKPLTRSDKQTLCDHSIPYPHTDDALTQQQSPLISDYDTTCMHMGLGKLMHPT</sequence>
<feature type="region of interest" description="Disordered" evidence="1">
    <location>
        <begin position="1"/>
        <end position="24"/>
    </location>
</feature>
<dbReference type="PANTHER" id="PTHR47331">
    <property type="entry name" value="PHD-TYPE DOMAIN-CONTAINING PROTEIN"/>
    <property type="match status" value="1"/>
</dbReference>
<evidence type="ECO:0000259" key="2">
    <source>
        <dbReference type="Pfam" id="PF00078"/>
    </source>
</evidence>
<dbReference type="CDD" id="cd01644">
    <property type="entry name" value="RT_pepA17"/>
    <property type="match status" value="1"/>
</dbReference>
<feature type="compositionally biased region" description="Acidic residues" evidence="1">
    <location>
        <begin position="99"/>
        <end position="108"/>
    </location>
</feature>
<dbReference type="Pfam" id="PF03564">
    <property type="entry name" value="DUF1759"/>
    <property type="match status" value="1"/>
</dbReference>
<dbReference type="Pfam" id="PF00078">
    <property type="entry name" value="RVT_1"/>
    <property type="match status" value="1"/>
</dbReference>
<gene>
    <name evidence="4" type="primary">LOC100368328</name>
</gene>
<dbReference type="InterPro" id="IPR043128">
    <property type="entry name" value="Rev_trsase/Diguanyl_cyclase"/>
</dbReference>
<evidence type="ECO:0000313" key="4">
    <source>
        <dbReference type="RefSeq" id="XP_002734902.1"/>
    </source>
</evidence>
<dbReference type="PANTHER" id="PTHR47331:SF1">
    <property type="entry name" value="GAG-LIKE PROTEIN"/>
    <property type="match status" value="1"/>
</dbReference>